<feature type="compositionally biased region" description="Polar residues" evidence="2">
    <location>
        <begin position="201"/>
        <end position="212"/>
    </location>
</feature>
<comment type="caution">
    <text evidence="4">The sequence shown here is derived from an EMBL/GenBank/DDBJ whole genome shotgun (WGS) entry which is preliminary data.</text>
</comment>
<feature type="compositionally biased region" description="Pro residues" evidence="2">
    <location>
        <begin position="371"/>
        <end position="382"/>
    </location>
</feature>
<feature type="compositionally biased region" description="Polar residues" evidence="2">
    <location>
        <begin position="56"/>
        <end position="67"/>
    </location>
</feature>
<feature type="compositionally biased region" description="Basic and acidic residues" evidence="2">
    <location>
        <begin position="645"/>
        <end position="655"/>
    </location>
</feature>
<keyword evidence="1" id="KW-0597">Phosphoprotein</keyword>
<feature type="compositionally biased region" description="Low complexity" evidence="2">
    <location>
        <begin position="344"/>
        <end position="366"/>
    </location>
</feature>
<feature type="compositionally biased region" description="Basic and acidic residues" evidence="2">
    <location>
        <begin position="185"/>
        <end position="200"/>
    </location>
</feature>
<dbReference type="InterPro" id="IPR036867">
    <property type="entry name" value="R3H_dom_sf"/>
</dbReference>
<feature type="compositionally biased region" description="Polar residues" evidence="2">
    <location>
        <begin position="333"/>
        <end position="343"/>
    </location>
</feature>
<dbReference type="SUPFAM" id="SSF82708">
    <property type="entry name" value="R3H domain"/>
    <property type="match status" value="1"/>
</dbReference>
<organism evidence="4 5">
    <name type="scientific">Tetrabaena socialis</name>
    <dbReference type="NCBI Taxonomy" id="47790"/>
    <lineage>
        <taxon>Eukaryota</taxon>
        <taxon>Viridiplantae</taxon>
        <taxon>Chlorophyta</taxon>
        <taxon>core chlorophytes</taxon>
        <taxon>Chlorophyceae</taxon>
        <taxon>CS clade</taxon>
        <taxon>Chlamydomonadales</taxon>
        <taxon>Tetrabaenaceae</taxon>
        <taxon>Tetrabaena</taxon>
    </lineage>
</organism>
<feature type="region of interest" description="Disordered" evidence="2">
    <location>
        <begin position="43"/>
        <end position="67"/>
    </location>
</feature>
<keyword evidence="5" id="KW-1185">Reference proteome</keyword>
<proteinExistence type="predicted"/>
<feature type="compositionally biased region" description="Low complexity" evidence="2">
    <location>
        <begin position="403"/>
        <end position="423"/>
    </location>
</feature>
<dbReference type="Proteomes" id="UP000236333">
    <property type="component" value="Unassembled WGS sequence"/>
</dbReference>
<dbReference type="PANTHER" id="PTHR15672">
    <property type="entry name" value="CAMP-REGULATED PHOSPHOPROTEIN 21 RELATED R3H DOMAIN CONTAINING PROTEIN"/>
    <property type="match status" value="1"/>
</dbReference>
<name>A0A2J7ZTX2_9CHLO</name>
<dbReference type="Gene3D" id="3.30.1370.50">
    <property type="entry name" value="R3H-like domain"/>
    <property type="match status" value="1"/>
</dbReference>
<dbReference type="GO" id="GO:0003676">
    <property type="term" value="F:nucleic acid binding"/>
    <property type="evidence" value="ECO:0007669"/>
    <property type="project" value="UniProtKB-UniRule"/>
</dbReference>
<dbReference type="InterPro" id="IPR051937">
    <property type="entry name" value="R3H_domain_containing"/>
</dbReference>
<evidence type="ECO:0000313" key="4">
    <source>
        <dbReference type="EMBL" id="PNH03714.1"/>
    </source>
</evidence>
<gene>
    <name evidence="4" type="ORF">TSOC_010198</name>
</gene>
<evidence type="ECO:0000256" key="2">
    <source>
        <dbReference type="SAM" id="MobiDB-lite"/>
    </source>
</evidence>
<feature type="region of interest" description="Disordered" evidence="2">
    <location>
        <begin position="161"/>
        <end position="218"/>
    </location>
</feature>
<feature type="compositionally biased region" description="Gly residues" evidence="2">
    <location>
        <begin position="384"/>
        <end position="402"/>
    </location>
</feature>
<feature type="compositionally biased region" description="Gly residues" evidence="2">
    <location>
        <begin position="620"/>
        <end position="644"/>
    </location>
</feature>
<dbReference type="EMBL" id="PGGS01000472">
    <property type="protein sequence ID" value="PNH03714.1"/>
    <property type="molecule type" value="Genomic_DNA"/>
</dbReference>
<evidence type="ECO:0000259" key="3">
    <source>
        <dbReference type="PROSITE" id="PS51061"/>
    </source>
</evidence>
<feature type="region of interest" description="Disordered" evidence="2">
    <location>
        <begin position="319"/>
        <end position="429"/>
    </location>
</feature>
<feature type="domain" description="R3H" evidence="3">
    <location>
        <begin position="86"/>
        <end position="152"/>
    </location>
</feature>
<feature type="compositionally biased region" description="Basic and acidic residues" evidence="2">
    <location>
        <begin position="257"/>
        <end position="279"/>
    </location>
</feature>
<dbReference type="OrthoDB" id="549615at2759"/>
<reference evidence="4 5" key="1">
    <citation type="journal article" date="2017" name="Mol. Biol. Evol.">
        <title>The 4-celled Tetrabaena socialis nuclear genome reveals the essential components for genetic control of cell number at the origin of multicellularity in the volvocine lineage.</title>
        <authorList>
            <person name="Featherston J."/>
            <person name="Arakaki Y."/>
            <person name="Hanschen E.R."/>
            <person name="Ferris P.J."/>
            <person name="Michod R.E."/>
            <person name="Olson B.J.S.C."/>
            <person name="Nozaki H."/>
            <person name="Durand P.M."/>
        </authorList>
    </citation>
    <scope>NUCLEOTIDE SEQUENCE [LARGE SCALE GENOMIC DNA]</scope>
    <source>
        <strain evidence="4 5">NIES-571</strain>
    </source>
</reference>
<dbReference type="PROSITE" id="PS51061">
    <property type="entry name" value="R3H"/>
    <property type="match status" value="1"/>
</dbReference>
<dbReference type="CDD" id="cd02642">
    <property type="entry name" value="R3H_encore_like"/>
    <property type="match status" value="1"/>
</dbReference>
<evidence type="ECO:0000313" key="5">
    <source>
        <dbReference type="Proteomes" id="UP000236333"/>
    </source>
</evidence>
<accession>A0A2J7ZTX2</accession>
<feature type="region of interest" description="Disordered" evidence="2">
    <location>
        <begin position="232"/>
        <end position="279"/>
    </location>
</feature>
<dbReference type="PANTHER" id="PTHR15672:SF8">
    <property type="entry name" value="PROTEIN ENCORE"/>
    <property type="match status" value="1"/>
</dbReference>
<dbReference type="AlphaFoldDB" id="A0A2J7ZTX2"/>
<dbReference type="Pfam" id="PF01424">
    <property type="entry name" value="R3H"/>
    <property type="match status" value="1"/>
</dbReference>
<sequence>MEATEAIEAPDLSVSELSRLTLAEAPCSVAEDGADGVEQAEDALNRPPTPAHTCEGAQSQHVTQDQSGDIDKAIKEALASAEPTHRVTVIKCEELVEKFLSDDSVEVLQFPAAFSSYQRMLAHRVGQYYGLQTSTVDYEEAQGRVLAIRTKHCQFPMPRLRDMNIGADPTAQQRHSNGGAAARTAADKPRLLRRQEDDRTLQSGAEQSQNPEPRTMKERQETYMKAREELGLGSGAQDGTGRGGRGGPGGRFGGRMDGGRGRKAVFRDKDKELSDPDYRRGVNRFSGTARFDPAYAAMPAGGIYQVPTYSSEFPVLNRMPSGGASSGRPFMQHPQQLQASGQPHSMGGQQGHQAQMGAAAGSWGQQGPPGGLRPPPPPPPPHQGSGGSGGGKSHTGGGGGPMGSRQAQQHAHSPSSAQQQQQQGYGGAMGQPYPGAQYGVPVAAAAGYMAAAPGQPMYGMAAGGGMPAGAMYAAPGGGAYYPGVGMGMGAVGMAMPGAGAYGYVAGGPAAGMGVGVGSPADALSLSQQGVGAYPVFAGYPGGGAMYPAAAAAQMQQQAAMHSAGGAMPMRPMFMPAFYPQYEAAQYGAGGGQGHGDGRGGYGAYGVGHHQMQQQQHHHGYGGGGQAGGGMSGGHGHGHDGGAGGRGRDHDSRGAGEQHAAAGADK</sequence>
<feature type="compositionally biased region" description="Gly residues" evidence="2">
    <location>
        <begin position="232"/>
        <end position="256"/>
    </location>
</feature>
<protein>
    <submittedName>
        <fullName evidence="4">R3H domain-containing protein 2</fullName>
    </submittedName>
</protein>
<feature type="region of interest" description="Disordered" evidence="2">
    <location>
        <begin position="599"/>
        <end position="665"/>
    </location>
</feature>
<evidence type="ECO:0000256" key="1">
    <source>
        <dbReference type="ARBA" id="ARBA00022553"/>
    </source>
</evidence>
<dbReference type="InterPro" id="IPR001374">
    <property type="entry name" value="R3H_dom"/>
</dbReference>